<evidence type="ECO:0000313" key="3">
    <source>
        <dbReference type="EMBL" id="RGT83205.1"/>
    </source>
</evidence>
<organism evidence="1 5">
    <name type="scientific">Agathobacter rectalis</name>
    <dbReference type="NCBI Taxonomy" id="39491"/>
    <lineage>
        <taxon>Bacteria</taxon>
        <taxon>Bacillati</taxon>
        <taxon>Bacillota</taxon>
        <taxon>Clostridia</taxon>
        <taxon>Lachnospirales</taxon>
        <taxon>Lachnospiraceae</taxon>
        <taxon>Agathobacter</taxon>
    </lineage>
</organism>
<evidence type="ECO:0000313" key="2">
    <source>
        <dbReference type="EMBL" id="RGR54914.1"/>
    </source>
</evidence>
<dbReference type="EMBL" id="QRUJ01000006">
    <property type="protein sequence ID" value="RGR54914.1"/>
    <property type="molecule type" value="Genomic_DNA"/>
</dbReference>
<proteinExistence type="predicted"/>
<reference evidence="1" key="2">
    <citation type="submission" date="2015-05" db="EMBL/GenBank/DDBJ databases">
        <authorList>
            <person name="Wang D.B."/>
            <person name="Wang M."/>
        </authorList>
    </citation>
    <scope>NUCLEOTIDE SEQUENCE [LARGE SCALE GENOMIC DNA]</scope>
    <source>
        <strain evidence="1">T1-815</strain>
    </source>
</reference>
<dbReference type="Proteomes" id="UP000049472">
    <property type="component" value="Unassembled WGS sequence"/>
</dbReference>
<dbReference type="EMBL" id="QRXG01000004">
    <property type="protein sequence ID" value="RGT83205.1"/>
    <property type="molecule type" value="Genomic_DNA"/>
</dbReference>
<evidence type="ECO:0000313" key="8">
    <source>
        <dbReference type="Proteomes" id="UP000284296"/>
    </source>
</evidence>
<keyword evidence="5" id="KW-1185">Reference proteome</keyword>
<accession>A0A0M6WBV3</accession>
<dbReference type="Proteomes" id="UP000284296">
    <property type="component" value="Unassembled WGS sequence"/>
</dbReference>
<evidence type="ECO:0000313" key="7">
    <source>
        <dbReference type="Proteomes" id="UP000283721"/>
    </source>
</evidence>
<name>A0A0M6WBV3_9FIRM</name>
<evidence type="ECO:0000313" key="4">
    <source>
        <dbReference type="EMBL" id="RGZ91333.1"/>
    </source>
</evidence>
<gene>
    <name evidence="4" type="ORF">DW967_10065</name>
    <name evidence="3" type="ORF">DWX06_04015</name>
    <name evidence="2" type="ORF">DWY38_07620</name>
    <name evidence="1" type="ORF">T1815_05321</name>
</gene>
<evidence type="ECO:0000313" key="1">
    <source>
        <dbReference type="EMBL" id="CRL33215.1"/>
    </source>
</evidence>
<dbReference type="AlphaFoldDB" id="A0A0M6WBV3"/>
<protein>
    <submittedName>
        <fullName evidence="1">Uncharacterized protein</fullName>
    </submittedName>
</protein>
<sequence length="150" mass="17937">MYWYEKENGALLQCEKDGFIQFMREYNNREMKMSFLFDEQRRFCVNLLLPVKMSPEEPWRYFKFHVVYMHDHPGRGADGLYGGSIRVYPMTKLKPGFHHLVTDSAMGIPYICQTKTANSWEVNGYNAMRRVLRWIDVYCVWEKTGVDLDR</sequence>
<dbReference type="EMBL" id="QSES01000018">
    <property type="protein sequence ID" value="RGZ91333.1"/>
    <property type="molecule type" value="Genomic_DNA"/>
</dbReference>
<evidence type="ECO:0000313" key="5">
    <source>
        <dbReference type="Proteomes" id="UP000049472"/>
    </source>
</evidence>
<dbReference type="Proteomes" id="UP000266066">
    <property type="component" value="Unassembled WGS sequence"/>
</dbReference>
<evidence type="ECO:0000313" key="6">
    <source>
        <dbReference type="Proteomes" id="UP000266066"/>
    </source>
</evidence>
<reference evidence="6 7" key="3">
    <citation type="submission" date="2018-08" db="EMBL/GenBank/DDBJ databases">
        <title>A genome reference for cultivated species of the human gut microbiota.</title>
        <authorList>
            <person name="Zou Y."/>
            <person name="Xue W."/>
            <person name="Luo G."/>
        </authorList>
    </citation>
    <scope>NUCLEOTIDE SEQUENCE [LARGE SCALE GENOMIC DNA]</scope>
    <source>
        <strain evidence="3 8">AF18-16LB</strain>
        <strain evidence="2 6">AF25-15</strain>
        <strain evidence="4 7">AM47-6BH</strain>
    </source>
</reference>
<dbReference type="EMBL" id="CVRQ01000008">
    <property type="protein sequence ID" value="CRL33215.1"/>
    <property type="molecule type" value="Genomic_DNA"/>
</dbReference>
<dbReference type="RefSeq" id="WP_055061026.1">
    <property type="nucleotide sequence ID" value="NZ_CVRQ01000008.1"/>
</dbReference>
<dbReference type="Proteomes" id="UP000283721">
    <property type="component" value="Unassembled WGS sequence"/>
</dbReference>
<reference evidence="5" key="1">
    <citation type="submission" date="2015-05" db="EMBL/GenBank/DDBJ databases">
        <authorList>
            <consortium name="Pathogen Informatics"/>
        </authorList>
    </citation>
    <scope>NUCLEOTIDE SEQUENCE [LARGE SCALE GENOMIC DNA]</scope>
    <source>
        <strain evidence="5">T1-815</strain>
    </source>
</reference>